<reference evidence="3 4" key="1">
    <citation type="journal article" date="2023" name="Microorganisms">
        <title>Thiorhodovibrio frisius and Trv. litoralis spp. nov., Two Novel Members from a Clade of Fastidious Purple Sulfur Bacteria That Exhibit Unique Red-Shifted Light-Harvesting Capabilities.</title>
        <authorList>
            <person name="Methner A."/>
            <person name="Kuzyk S.B."/>
            <person name="Petersen J."/>
            <person name="Bauer S."/>
            <person name="Brinkmann H."/>
            <person name="Sichau K."/>
            <person name="Wanner G."/>
            <person name="Wolf J."/>
            <person name="Neumann-Schaal M."/>
            <person name="Henke P."/>
            <person name="Tank M."/>
            <person name="Sproer C."/>
            <person name="Bunk B."/>
            <person name="Overmann J."/>
        </authorList>
    </citation>
    <scope>NUCLEOTIDE SEQUENCE [LARGE SCALE GENOMIC DNA]</scope>
    <source>
        <strain evidence="3 4">DSM 6702</strain>
    </source>
</reference>
<dbReference type="Pfam" id="PF04809">
    <property type="entry name" value="HupH_C"/>
    <property type="match status" value="1"/>
</dbReference>
<evidence type="ECO:0000313" key="3">
    <source>
        <dbReference type="EMBL" id="WPL19174.1"/>
    </source>
</evidence>
<evidence type="ECO:0000313" key="4">
    <source>
        <dbReference type="Proteomes" id="UP001432180"/>
    </source>
</evidence>
<dbReference type="Gene3D" id="3.30.1370.140">
    <property type="entry name" value="HupH hydrogenase expression protein, C-terminal domain"/>
    <property type="match status" value="2"/>
</dbReference>
<name>A0ABZ0SET3_9GAMM</name>
<dbReference type="Proteomes" id="UP001432180">
    <property type="component" value="Chromosome"/>
</dbReference>
<keyword evidence="4" id="KW-1185">Reference proteome</keyword>
<protein>
    <recommendedName>
        <fullName evidence="2">HupH hydrogenase expression protein C-terminal domain-containing protein</fullName>
    </recommendedName>
</protein>
<sequence>MTTTTTHIAMSTAPKTQPALDIADCPPAIDVLEQLRVGLARSIAGRRAQPLSIASLSADAHALVIEALGDGEIRAELDATEAHPRALLTETSLTGVWRWRLFDPAGGLLADVLEPGDCPTPMYERPFQAARNRIDWPRDSSEDSMDAVAVLAELDTYLDLQPDSDAGIQANTRRLDINGAKDLSHSVNLSMLPQNPAAMALIERCLGQGPARMINLGYGRCQIEATSVRPIWRLRHFNSSGRLLLDSIEISPIPSVVLATTQDLTDSHERLGQLLAAIGDHGPSNFPKGQPRTALGCD</sequence>
<comment type="similarity">
    <text evidence="1">Belongs to the HupH/HyaF family.</text>
</comment>
<evidence type="ECO:0000256" key="1">
    <source>
        <dbReference type="ARBA" id="ARBA00010832"/>
    </source>
</evidence>
<organism evidence="3 4">
    <name type="scientific">Thiorhodovibrio winogradskyi</name>
    <dbReference type="NCBI Taxonomy" id="77007"/>
    <lineage>
        <taxon>Bacteria</taxon>
        <taxon>Pseudomonadati</taxon>
        <taxon>Pseudomonadota</taxon>
        <taxon>Gammaproteobacteria</taxon>
        <taxon>Chromatiales</taxon>
        <taxon>Chromatiaceae</taxon>
        <taxon>Thiorhodovibrio</taxon>
    </lineage>
</organism>
<dbReference type="InterPro" id="IPR006894">
    <property type="entry name" value="HupH_Hydgase_express_prot_C"/>
</dbReference>
<dbReference type="EMBL" id="CP121472">
    <property type="protein sequence ID" value="WPL19174.1"/>
    <property type="molecule type" value="Genomic_DNA"/>
</dbReference>
<evidence type="ECO:0000259" key="2">
    <source>
        <dbReference type="Pfam" id="PF04809"/>
    </source>
</evidence>
<feature type="domain" description="HupH hydrogenase expression protein C-terminal" evidence="2">
    <location>
        <begin position="179"/>
        <end position="277"/>
    </location>
</feature>
<gene>
    <name evidence="3" type="ORF">Thiowin_04281</name>
</gene>
<dbReference type="InterPro" id="IPR038527">
    <property type="entry name" value="HupH_C_sf"/>
</dbReference>
<accession>A0ABZ0SET3</accession>
<proteinExistence type="inferred from homology"/>
<dbReference type="RefSeq" id="WP_328984922.1">
    <property type="nucleotide sequence ID" value="NZ_CP121472.1"/>
</dbReference>